<dbReference type="PANTHER" id="PTHR10078:SF28">
    <property type="entry name" value="INTERLEUKIN-1 RECEPTOR ANTAGONIST PROTEIN"/>
    <property type="match status" value="1"/>
</dbReference>
<dbReference type="InterPro" id="IPR000975">
    <property type="entry name" value="IL-1_fam"/>
</dbReference>
<organism evidence="9 10">
    <name type="scientific">Alligator sinensis</name>
    <name type="common">Chinese alligator</name>
    <dbReference type="NCBI Taxonomy" id="38654"/>
    <lineage>
        <taxon>Eukaryota</taxon>
        <taxon>Metazoa</taxon>
        <taxon>Chordata</taxon>
        <taxon>Craniata</taxon>
        <taxon>Vertebrata</taxon>
        <taxon>Euteleostomi</taxon>
        <taxon>Archelosauria</taxon>
        <taxon>Archosauria</taxon>
        <taxon>Crocodylia</taxon>
        <taxon>Alligatoridae</taxon>
        <taxon>Alligatorinae</taxon>
        <taxon>Alligator</taxon>
    </lineage>
</organism>
<dbReference type="GO" id="GO:2000660">
    <property type="term" value="P:negative regulation of interleukin-1-mediated signaling pathway"/>
    <property type="evidence" value="ECO:0007669"/>
    <property type="project" value="TreeGrafter"/>
</dbReference>
<evidence type="ECO:0000256" key="2">
    <source>
        <dbReference type="ARBA" id="ARBA00010448"/>
    </source>
</evidence>
<evidence type="ECO:0000256" key="1">
    <source>
        <dbReference type="ARBA" id="ARBA00004613"/>
    </source>
</evidence>
<dbReference type="OrthoDB" id="9274793at2759"/>
<dbReference type="PANTHER" id="PTHR10078">
    <property type="entry name" value="INTERLEUKIN-1 FAMILY MEMBER"/>
    <property type="match status" value="1"/>
</dbReference>
<protein>
    <recommendedName>
        <fullName evidence="3">Interleukin-1 receptor antagonist protein</fullName>
    </recommendedName>
    <alternativeName>
        <fullName evidence="6">IL1 inhibitor</fullName>
    </alternativeName>
</protein>
<dbReference type="GO" id="GO:0005152">
    <property type="term" value="F:interleukin-1 receptor antagonist activity"/>
    <property type="evidence" value="ECO:0007669"/>
    <property type="project" value="TreeGrafter"/>
</dbReference>
<dbReference type="GO" id="GO:0005615">
    <property type="term" value="C:extracellular space"/>
    <property type="evidence" value="ECO:0007669"/>
    <property type="project" value="InterPro"/>
</dbReference>
<dbReference type="Pfam" id="PF00340">
    <property type="entry name" value="IL1"/>
    <property type="match status" value="1"/>
</dbReference>
<proteinExistence type="inferred from homology"/>
<comment type="subcellular location">
    <subcellularLocation>
        <location evidence="1">Secreted</location>
    </subcellularLocation>
</comment>
<evidence type="ECO:0000256" key="7">
    <source>
        <dbReference type="ARBA" id="ARBA00034096"/>
    </source>
</evidence>
<keyword evidence="9" id="KW-1185">Reference proteome</keyword>
<name>A0A1U8DMH2_ALLSI</name>
<gene>
    <name evidence="10" type="primary">LOC102377132</name>
</gene>
<comment type="function">
    <text evidence="7">Anti-inflammatory antagonist of interleukin-1 family of proinflammatory cytokines such as interleukin-1beta/IL1B and interleukin-1alpha/IL1A. Protects from immune dysregulation and uncontrolled systemic inflammation triggered by IL1 for a range of innate stimulatory agents such as pathogens.</text>
</comment>
<evidence type="ECO:0000313" key="10">
    <source>
        <dbReference type="RefSeq" id="XP_014378919.1"/>
    </source>
</evidence>
<evidence type="ECO:0000256" key="5">
    <source>
        <dbReference type="ARBA" id="ARBA00022729"/>
    </source>
</evidence>
<dbReference type="RefSeq" id="XP_014378919.1">
    <property type="nucleotide sequence ID" value="XM_014523433.2"/>
</dbReference>
<keyword evidence="5" id="KW-0732">Signal</keyword>
<dbReference type="GO" id="GO:0005149">
    <property type="term" value="F:interleukin-1 receptor binding"/>
    <property type="evidence" value="ECO:0007669"/>
    <property type="project" value="InterPro"/>
</dbReference>
<dbReference type="InterPro" id="IPR003297">
    <property type="entry name" value="IL-1RA/IL-36"/>
</dbReference>
<evidence type="ECO:0000256" key="3">
    <source>
        <dbReference type="ARBA" id="ARBA00020519"/>
    </source>
</evidence>
<dbReference type="InterPro" id="IPR008996">
    <property type="entry name" value="IL1/FGF"/>
</dbReference>
<dbReference type="PRINTS" id="PR01360">
    <property type="entry name" value="INTRLEUKIN1X"/>
</dbReference>
<evidence type="ECO:0000256" key="6">
    <source>
        <dbReference type="ARBA" id="ARBA00032732"/>
    </source>
</evidence>
<keyword evidence="4" id="KW-0964">Secreted</keyword>
<dbReference type="AlphaFoldDB" id="A0A1U8DMH2"/>
<dbReference type="GO" id="GO:0005125">
    <property type="term" value="F:cytokine activity"/>
    <property type="evidence" value="ECO:0007669"/>
    <property type="project" value="InterPro"/>
</dbReference>
<dbReference type="SUPFAM" id="SSF50353">
    <property type="entry name" value="Cytokine"/>
    <property type="match status" value="1"/>
</dbReference>
<dbReference type="InParanoid" id="A0A1U8DMH2"/>
<dbReference type="STRING" id="38654.A0A1U8DMH2"/>
<dbReference type="SMART" id="SM00125">
    <property type="entry name" value="IL1"/>
    <property type="match status" value="1"/>
</dbReference>
<dbReference type="GO" id="GO:0002437">
    <property type="term" value="P:inflammatory response to antigenic stimulus"/>
    <property type="evidence" value="ECO:0007669"/>
    <property type="project" value="TreeGrafter"/>
</dbReference>
<dbReference type="Gene3D" id="2.80.10.50">
    <property type="match status" value="1"/>
</dbReference>
<evidence type="ECO:0000313" key="9">
    <source>
        <dbReference type="Proteomes" id="UP000189705"/>
    </source>
</evidence>
<feature type="region of interest" description="Disordered" evidence="8">
    <location>
        <begin position="1"/>
        <end position="20"/>
    </location>
</feature>
<comment type="similarity">
    <text evidence="2">Belongs to the IL-1 family.</text>
</comment>
<dbReference type="Proteomes" id="UP000189705">
    <property type="component" value="Unplaced"/>
</dbReference>
<evidence type="ECO:0000256" key="4">
    <source>
        <dbReference type="ARBA" id="ARBA00022525"/>
    </source>
</evidence>
<sequence length="181" mass="19793">MEDSGAATEPPLLVTGAPGSQPCELPMPQTKVFRYRSWDINQQSLYLRNDQLVAGYLQGPNTALEEKIYWVPSRGFKQNKLPIVLGIQSGTRCLACSGTTQPELVLEDVNITAAAAQAGQAEPRWTFFRSYQDGAWRFEAGFEAAARPGCFLSTAAQPGQPLALAHPPDPARVLDFYFQGC</sequence>
<dbReference type="GeneID" id="102377132"/>
<dbReference type="KEGG" id="asn:102377132"/>
<accession>A0A1U8DMH2</accession>
<reference evidence="10" key="1">
    <citation type="submission" date="2025-08" db="UniProtKB">
        <authorList>
            <consortium name="RefSeq"/>
        </authorList>
    </citation>
    <scope>IDENTIFICATION</scope>
</reference>
<evidence type="ECO:0000256" key="8">
    <source>
        <dbReference type="SAM" id="MobiDB-lite"/>
    </source>
</evidence>